<keyword evidence="1" id="KW-0732">Signal</keyword>
<dbReference type="RefSeq" id="WP_121926513.1">
    <property type="nucleotide sequence ID" value="NZ_CBCSGA010000011.1"/>
</dbReference>
<reference evidence="2 3" key="1">
    <citation type="submission" date="2018-10" db="EMBL/GenBank/DDBJ databases">
        <title>Genomic Encyclopedia of Archaeal and Bacterial Type Strains, Phase II (KMG-II): from individual species to whole genera.</title>
        <authorList>
            <person name="Goeker M."/>
        </authorList>
    </citation>
    <scope>NUCLEOTIDE SEQUENCE [LARGE SCALE GENOMIC DNA]</scope>
    <source>
        <strain evidence="2 3">DSM 19727</strain>
    </source>
</reference>
<comment type="caution">
    <text evidence="2">The sequence shown here is derived from an EMBL/GenBank/DDBJ whole genome shotgun (WGS) entry which is preliminary data.</text>
</comment>
<dbReference type="PROSITE" id="PS51257">
    <property type="entry name" value="PROKAR_LIPOPROTEIN"/>
    <property type="match status" value="1"/>
</dbReference>
<feature type="chain" id="PRO_5018247870" description="Lipoprotein" evidence="1">
    <location>
        <begin position="19"/>
        <end position="254"/>
    </location>
</feature>
<dbReference type="OrthoDB" id="9822225at2"/>
<proteinExistence type="predicted"/>
<keyword evidence="3" id="KW-1185">Reference proteome</keyword>
<evidence type="ECO:0000256" key="1">
    <source>
        <dbReference type="SAM" id="SignalP"/>
    </source>
</evidence>
<feature type="signal peptide" evidence="1">
    <location>
        <begin position="1"/>
        <end position="18"/>
    </location>
</feature>
<organism evidence="2 3">
    <name type="scientific">Flavobacterium weaverense</name>
    <dbReference type="NCBI Taxonomy" id="271156"/>
    <lineage>
        <taxon>Bacteria</taxon>
        <taxon>Pseudomonadati</taxon>
        <taxon>Bacteroidota</taxon>
        <taxon>Flavobacteriia</taxon>
        <taxon>Flavobacteriales</taxon>
        <taxon>Flavobacteriaceae</taxon>
        <taxon>Flavobacterium</taxon>
    </lineage>
</organism>
<evidence type="ECO:0000313" key="3">
    <source>
        <dbReference type="Proteomes" id="UP000280368"/>
    </source>
</evidence>
<evidence type="ECO:0000313" key="2">
    <source>
        <dbReference type="EMBL" id="RMA72557.1"/>
    </source>
</evidence>
<evidence type="ECO:0008006" key="4">
    <source>
        <dbReference type="Google" id="ProtNLM"/>
    </source>
</evidence>
<accession>A0A3L9ZKC9</accession>
<protein>
    <recommendedName>
        <fullName evidence="4">Lipoprotein</fullName>
    </recommendedName>
</protein>
<gene>
    <name evidence="2" type="ORF">BC961_2960</name>
</gene>
<dbReference type="AlphaFoldDB" id="A0A3L9ZKC9"/>
<dbReference type="Proteomes" id="UP000280368">
    <property type="component" value="Unassembled WGS sequence"/>
</dbReference>
<sequence>MKKILLLFTIILIFTGCATQNIGNQKSKISTDNLNSIELVLINPKDNFIWKKGEFLSLKAVLTNKSLNPITILKPKGFSKINTDYFTVNFLEGRKLNFEGNPEKPQSRKSDDFITLLPNQTIELYINGDAYLTQFYSDETNNIGKIKLNLIYNSNEEKYNYTNNSYFILNNYKTKLTEEQEITLQKEIKGLATSPSVESKKIADQKIYLENYEKDYKANIINATPEELNLIIAKFNSLYIHKIESNSITIKIEK</sequence>
<dbReference type="EMBL" id="REFH01000013">
    <property type="protein sequence ID" value="RMA72557.1"/>
    <property type="molecule type" value="Genomic_DNA"/>
</dbReference>
<name>A0A3L9ZKC9_9FLAO</name>
<dbReference type="Gene3D" id="2.60.40.2970">
    <property type="match status" value="1"/>
</dbReference>